<dbReference type="InterPro" id="IPR040038">
    <property type="entry name" value="TIPIN/Csm3/Swi3"/>
</dbReference>
<keyword evidence="4" id="KW-0236">DNA replication inhibitor</keyword>
<keyword evidence="3 7" id="KW-0227">DNA damage</keyword>
<comment type="subcellular location">
    <subcellularLocation>
        <location evidence="1 7">Nucleus</location>
    </subcellularLocation>
</comment>
<evidence type="ECO:0000256" key="2">
    <source>
        <dbReference type="ARBA" id="ARBA00006075"/>
    </source>
</evidence>
<evidence type="ECO:0000313" key="11">
    <source>
        <dbReference type="Proteomes" id="UP000219286"/>
    </source>
</evidence>
<evidence type="ECO:0000256" key="4">
    <source>
        <dbReference type="ARBA" id="ARBA00022880"/>
    </source>
</evidence>
<protein>
    <recommendedName>
        <fullName evidence="7">Chromosome segregation in meiosis protein</fullName>
    </recommendedName>
</protein>
<dbReference type="PANTHER" id="PTHR13220">
    <property type="entry name" value="TIMELESS INTERACTING-RELATED"/>
    <property type="match status" value="1"/>
</dbReference>
<feature type="compositionally biased region" description="Basic and acidic residues" evidence="8">
    <location>
        <begin position="179"/>
        <end position="194"/>
    </location>
</feature>
<reference evidence="10 11" key="1">
    <citation type="journal article" date="2015" name="Genome Announc.">
        <title>Genome sequence and annotation of Trichoderma parareesei, the ancestor of the cellulase producer Trichoderma reesei.</title>
        <authorList>
            <person name="Yang D."/>
            <person name="Pomraning K."/>
            <person name="Kopchinskiy A."/>
            <person name="Karimi Aghcheh R."/>
            <person name="Atanasova L."/>
            <person name="Chenthamara K."/>
            <person name="Baker S.E."/>
            <person name="Zhang R."/>
            <person name="Shen Q."/>
            <person name="Freitag M."/>
            <person name="Kubicek C.P."/>
            <person name="Druzhinina I.S."/>
        </authorList>
    </citation>
    <scope>NUCLEOTIDE SEQUENCE [LARGE SCALE GENOMIC DNA]</scope>
    <source>
        <strain evidence="10 11">CBS 125925</strain>
    </source>
</reference>
<evidence type="ECO:0000313" key="10">
    <source>
        <dbReference type="EMBL" id="OTA04773.1"/>
    </source>
</evidence>
<dbReference type="Pfam" id="PF07962">
    <property type="entry name" value="Swi3"/>
    <property type="match status" value="1"/>
</dbReference>
<name>A0A2H2ZC36_TRIPA</name>
<accession>A0A2H2ZC36</accession>
<dbReference type="GO" id="GO:0031297">
    <property type="term" value="P:replication fork processing"/>
    <property type="evidence" value="ECO:0007669"/>
    <property type="project" value="UniProtKB-UniRule"/>
</dbReference>
<feature type="compositionally biased region" description="Low complexity" evidence="8">
    <location>
        <begin position="243"/>
        <end position="253"/>
    </location>
</feature>
<evidence type="ECO:0000256" key="1">
    <source>
        <dbReference type="ARBA" id="ARBA00004123"/>
    </source>
</evidence>
<dbReference type="GO" id="GO:0000076">
    <property type="term" value="P:DNA replication checkpoint signaling"/>
    <property type="evidence" value="ECO:0007669"/>
    <property type="project" value="UniProtKB-UniRule"/>
</dbReference>
<evidence type="ECO:0000259" key="9">
    <source>
        <dbReference type="Pfam" id="PF07962"/>
    </source>
</evidence>
<feature type="region of interest" description="Disordered" evidence="8">
    <location>
        <begin position="237"/>
        <end position="316"/>
    </location>
</feature>
<sequence>MPSAAAFERLLDHGDDLDDYGLDDSDNPFASPPPESSTKKRKEPDSGLGIEEEVSVQKRARVPAVKLDEERLLGPDGIPKLRKRAAGLKLKGKGHEFSDASRLLSFYQLWLDDLFPKARFLDALAMVEKAGHKKALVTARNEWINEGRPKGSNNDDDDDDFDFGAVAISGDLQTVSVPEDGRQRTQKTPERDNDVPDDDDLYDATPRAPRLTNALHAAPSNDAPDDDDLEALMAEAEGMDNRPGPAAPSAAAAKQHLPSTGEEVDDDLDALIAEAEERDRSSGQPTGRNAGSGGFADKGHDFADEEEAMQEMEGLW</sequence>
<feature type="region of interest" description="Disordered" evidence="8">
    <location>
        <begin position="172"/>
        <end position="206"/>
    </location>
</feature>
<comment type="function">
    <text evidence="7">Plays an important role in the control of DNA replication and the maintenance of replication fork stability.</text>
</comment>
<feature type="region of interest" description="Disordered" evidence="8">
    <location>
        <begin position="145"/>
        <end position="164"/>
    </location>
</feature>
<organism evidence="10 11">
    <name type="scientific">Trichoderma parareesei</name>
    <name type="common">Filamentous fungus</name>
    <dbReference type="NCBI Taxonomy" id="858221"/>
    <lineage>
        <taxon>Eukaryota</taxon>
        <taxon>Fungi</taxon>
        <taxon>Dikarya</taxon>
        <taxon>Ascomycota</taxon>
        <taxon>Pezizomycotina</taxon>
        <taxon>Sordariomycetes</taxon>
        <taxon>Hypocreomycetidae</taxon>
        <taxon>Hypocreales</taxon>
        <taxon>Hypocreaceae</taxon>
        <taxon>Trichoderma</taxon>
    </lineage>
</organism>
<feature type="region of interest" description="Disordered" evidence="8">
    <location>
        <begin position="15"/>
        <end position="54"/>
    </location>
</feature>
<feature type="compositionally biased region" description="Acidic residues" evidence="8">
    <location>
        <begin position="15"/>
        <end position="26"/>
    </location>
</feature>
<dbReference type="GO" id="GO:0043111">
    <property type="term" value="P:replication fork arrest"/>
    <property type="evidence" value="ECO:0007669"/>
    <property type="project" value="TreeGrafter"/>
</dbReference>
<dbReference type="AlphaFoldDB" id="A0A2H2ZC36"/>
<dbReference type="InterPro" id="IPR012923">
    <property type="entry name" value="Csm3"/>
</dbReference>
<gene>
    <name evidence="10" type="ORF">A9Z42_0053620</name>
</gene>
<dbReference type="EMBL" id="LFMI01000540">
    <property type="protein sequence ID" value="OTA04773.1"/>
    <property type="molecule type" value="Genomic_DNA"/>
</dbReference>
<dbReference type="GO" id="GO:0003677">
    <property type="term" value="F:DNA binding"/>
    <property type="evidence" value="ECO:0007669"/>
    <property type="project" value="TreeGrafter"/>
</dbReference>
<dbReference type="GO" id="GO:0031298">
    <property type="term" value="C:replication fork protection complex"/>
    <property type="evidence" value="ECO:0007669"/>
    <property type="project" value="TreeGrafter"/>
</dbReference>
<keyword evidence="6 7" id="KW-0131">Cell cycle</keyword>
<evidence type="ECO:0000256" key="6">
    <source>
        <dbReference type="ARBA" id="ARBA00023306"/>
    </source>
</evidence>
<dbReference type="Proteomes" id="UP000219286">
    <property type="component" value="Unassembled WGS sequence"/>
</dbReference>
<evidence type="ECO:0000256" key="7">
    <source>
        <dbReference type="RuleBase" id="RU366049"/>
    </source>
</evidence>
<keyword evidence="11" id="KW-1185">Reference proteome</keyword>
<comment type="similarity">
    <text evidence="2 7">Belongs to the CSM3 family.</text>
</comment>
<evidence type="ECO:0000256" key="5">
    <source>
        <dbReference type="ARBA" id="ARBA00023242"/>
    </source>
</evidence>
<feature type="domain" description="Chromosome segregation in meiosis protein 3" evidence="9">
    <location>
        <begin position="66"/>
        <end position="147"/>
    </location>
</feature>
<keyword evidence="5 7" id="KW-0539">Nucleus</keyword>
<dbReference type="OrthoDB" id="437078at2759"/>
<proteinExistence type="inferred from homology"/>
<evidence type="ECO:0000256" key="3">
    <source>
        <dbReference type="ARBA" id="ARBA00022763"/>
    </source>
</evidence>
<comment type="caution">
    <text evidence="10">The sequence shown here is derived from an EMBL/GenBank/DDBJ whole genome shotgun (WGS) entry which is preliminary data.</text>
</comment>
<evidence type="ECO:0000256" key="8">
    <source>
        <dbReference type="SAM" id="MobiDB-lite"/>
    </source>
</evidence>
<dbReference type="GO" id="GO:0006974">
    <property type="term" value="P:DNA damage response"/>
    <property type="evidence" value="ECO:0007669"/>
    <property type="project" value="UniProtKB-KW"/>
</dbReference>
<dbReference type="PANTHER" id="PTHR13220:SF11">
    <property type="entry name" value="TIMELESS-INTERACTING PROTEIN"/>
    <property type="match status" value="1"/>
</dbReference>